<evidence type="ECO:0000256" key="1">
    <source>
        <dbReference type="SAM" id="MobiDB-lite"/>
    </source>
</evidence>
<reference evidence="3" key="2">
    <citation type="submission" date="2023-11" db="UniProtKB">
        <authorList>
            <consortium name="WormBaseParasite"/>
        </authorList>
    </citation>
    <scope>IDENTIFICATION</scope>
</reference>
<dbReference type="SUPFAM" id="SSF57903">
    <property type="entry name" value="FYVE/PHD zinc finger"/>
    <property type="match status" value="1"/>
</dbReference>
<feature type="region of interest" description="Disordered" evidence="1">
    <location>
        <begin position="117"/>
        <end position="153"/>
    </location>
</feature>
<evidence type="ECO:0000313" key="2">
    <source>
        <dbReference type="Proteomes" id="UP000050795"/>
    </source>
</evidence>
<dbReference type="InterPro" id="IPR011011">
    <property type="entry name" value="Znf_FYVE_PHD"/>
</dbReference>
<reference evidence="2" key="1">
    <citation type="submission" date="2022-06" db="EMBL/GenBank/DDBJ databases">
        <authorList>
            <person name="Berger JAMES D."/>
            <person name="Berger JAMES D."/>
        </authorList>
    </citation>
    <scope>NUCLEOTIDE SEQUENCE [LARGE SCALE GENOMIC DNA]</scope>
</reference>
<dbReference type="AlphaFoldDB" id="A0AA85K1V7"/>
<name>A0AA85K1V7_TRIRE</name>
<dbReference type="WBParaSite" id="TREG1_60470.1">
    <property type="protein sequence ID" value="TREG1_60470.1"/>
    <property type="gene ID" value="TREG1_60470"/>
</dbReference>
<dbReference type="InterPro" id="IPR013083">
    <property type="entry name" value="Znf_RING/FYVE/PHD"/>
</dbReference>
<organism evidence="2 3">
    <name type="scientific">Trichobilharzia regenti</name>
    <name type="common">Nasal bird schistosome</name>
    <dbReference type="NCBI Taxonomy" id="157069"/>
    <lineage>
        <taxon>Eukaryota</taxon>
        <taxon>Metazoa</taxon>
        <taxon>Spiralia</taxon>
        <taxon>Lophotrochozoa</taxon>
        <taxon>Platyhelminthes</taxon>
        <taxon>Trematoda</taxon>
        <taxon>Digenea</taxon>
        <taxon>Strigeidida</taxon>
        <taxon>Schistosomatoidea</taxon>
        <taxon>Schistosomatidae</taxon>
        <taxon>Trichobilharzia</taxon>
    </lineage>
</organism>
<dbReference type="Proteomes" id="UP000050795">
    <property type="component" value="Unassembled WGS sequence"/>
</dbReference>
<protein>
    <recommendedName>
        <fullName evidence="4">PHD-type domain-containing protein</fullName>
    </recommendedName>
</protein>
<evidence type="ECO:0000313" key="3">
    <source>
        <dbReference type="WBParaSite" id="TREG1_60470.1"/>
    </source>
</evidence>
<sequence>MSKVPHKCNRAECYFLVDDGIQCNNCEKWYHKMCTGLRPAAYKRCTAPTSHWMCRMCCSPKMTLIREAHELLSKAMELPDDSVASKSDTDCPSEDDAVSAIMNVITPAVTIPVTPEVKPTRRSKRLSKRKGNKTEAVNSISEPENTVSEVHHEGGADTDLDCTIKNCSSPEKQLQADDKWVTKISSRKKYSNIDGRQTSVTCSQAASIVVRKDVATAKYDKLSLDSNIIVGNLEESKESDPVKRHDHDLKLVSSIIRKMLPANFPGVSIKKLIRIGKRDDECSSQRRLLKVVLGSPDERNHLLANVHNLAGSGISARPDLSLEDRLKRKEVLSQLETRRKNGETNLKLVGFQIVRSWKRMLPRPVWISQTA</sequence>
<evidence type="ECO:0008006" key="4">
    <source>
        <dbReference type="Google" id="ProtNLM"/>
    </source>
</evidence>
<dbReference type="Gene3D" id="3.30.40.10">
    <property type="entry name" value="Zinc/RING finger domain, C3HC4 (zinc finger)"/>
    <property type="match status" value="1"/>
</dbReference>
<feature type="compositionally biased region" description="Polar residues" evidence="1">
    <location>
        <begin position="135"/>
        <end position="148"/>
    </location>
</feature>
<keyword evidence="2" id="KW-1185">Reference proteome</keyword>
<accession>A0AA85K1V7</accession>
<feature type="compositionally biased region" description="Basic residues" evidence="1">
    <location>
        <begin position="120"/>
        <end position="131"/>
    </location>
</feature>
<proteinExistence type="predicted"/>